<evidence type="ECO:0000313" key="2">
    <source>
        <dbReference type="EMBL" id="JAS12861.1"/>
    </source>
</evidence>
<organism evidence="2">
    <name type="scientific">Clastoptera arizonana</name>
    <name type="common">Arizona spittle bug</name>
    <dbReference type="NCBI Taxonomy" id="38151"/>
    <lineage>
        <taxon>Eukaryota</taxon>
        <taxon>Metazoa</taxon>
        <taxon>Ecdysozoa</taxon>
        <taxon>Arthropoda</taxon>
        <taxon>Hexapoda</taxon>
        <taxon>Insecta</taxon>
        <taxon>Pterygota</taxon>
        <taxon>Neoptera</taxon>
        <taxon>Paraneoptera</taxon>
        <taxon>Hemiptera</taxon>
        <taxon>Auchenorrhyncha</taxon>
        <taxon>Cercopoidea</taxon>
        <taxon>Clastopteridae</taxon>
        <taxon>Clastoptera</taxon>
    </lineage>
</organism>
<gene>
    <name evidence="2" type="ORF">g.1666</name>
</gene>
<sequence>KDITLGVRKFSSPQDNLVYPYQEYNPPAYTETLHHRKYVQVQSALEQDYNTLQAPSRHSFGHPTPGHDTVSTPRSQQDYYNPVIQVSTVAPEIDYNSLIPSSRSQEDYIDTLVPVSTPRPEDYSLPQV</sequence>
<proteinExistence type="predicted"/>
<evidence type="ECO:0000256" key="1">
    <source>
        <dbReference type="SAM" id="MobiDB-lite"/>
    </source>
</evidence>
<feature type="non-terminal residue" evidence="2">
    <location>
        <position position="128"/>
    </location>
</feature>
<name>A0A1B6CHJ2_9HEMI</name>
<dbReference type="AlphaFoldDB" id="A0A1B6CHJ2"/>
<dbReference type="EMBL" id="GEDC01024437">
    <property type="protein sequence ID" value="JAS12861.1"/>
    <property type="molecule type" value="Transcribed_RNA"/>
</dbReference>
<accession>A0A1B6CHJ2</accession>
<protein>
    <submittedName>
        <fullName evidence="2">Uncharacterized protein</fullName>
    </submittedName>
</protein>
<reference evidence="2" key="1">
    <citation type="submission" date="2015-12" db="EMBL/GenBank/DDBJ databases">
        <title>De novo transcriptome assembly of four potential Pierce s Disease insect vectors from Arizona vineyards.</title>
        <authorList>
            <person name="Tassone E.E."/>
        </authorList>
    </citation>
    <scope>NUCLEOTIDE SEQUENCE</scope>
</reference>
<feature type="non-terminal residue" evidence="2">
    <location>
        <position position="1"/>
    </location>
</feature>
<feature type="region of interest" description="Disordered" evidence="1">
    <location>
        <begin position="54"/>
        <end position="77"/>
    </location>
</feature>